<name>A0A7K0D4Y7_9NOCA</name>
<keyword evidence="5 6" id="KW-0949">S-adenosyl-L-methionine</keyword>
<proteinExistence type="inferred from homology"/>
<keyword evidence="3 6" id="KW-0489">Methyltransferase</keyword>
<protein>
    <recommendedName>
        <fullName evidence="6">S-adenosyl-L-methionine-dependent methyltransferase</fullName>
        <ecNumber evidence="6">2.1.1.-</ecNumber>
    </recommendedName>
</protein>
<dbReference type="PANTHER" id="PTHR43619:SF2">
    <property type="entry name" value="S-ADENOSYL-L-METHIONINE-DEPENDENT METHYLTRANSFERASES SUPERFAMILY PROTEIN"/>
    <property type="match status" value="1"/>
</dbReference>
<comment type="function">
    <text evidence="1 6">Exhibits S-adenosyl-L-methionine-dependent methyltransferase activity.</text>
</comment>
<dbReference type="EMBL" id="WEGK01000007">
    <property type="protein sequence ID" value="MQY20621.1"/>
    <property type="molecule type" value="Genomic_DNA"/>
</dbReference>
<dbReference type="AlphaFoldDB" id="A0A7K0D4Y7"/>
<evidence type="ECO:0000256" key="5">
    <source>
        <dbReference type="ARBA" id="ARBA00022691"/>
    </source>
</evidence>
<dbReference type="NCBIfam" id="TIGR00027">
    <property type="entry name" value="mthyl_TIGR00027"/>
    <property type="match status" value="1"/>
</dbReference>
<comment type="similarity">
    <text evidence="2 6">Belongs to the UPF0677 family.</text>
</comment>
<evidence type="ECO:0000313" key="8">
    <source>
        <dbReference type="Proteomes" id="UP000438448"/>
    </source>
</evidence>
<sequence length="294" mass="31857">MRTDGDTWDIVSSVGITALGVATFRATETALPDALIRDEYARLFVEAAAEPRSLQALAAPEDSEFLPVARLIGVRTKFFDEFFLAAAAAGVRQAVILAAGLDARAYRLDWPIGASVFEIDQPKVLDFKHQVLADNEVAPRAVLRAVGVDLRDDWPGALFDAGFDADRPTAWSAEGLLPYLPGAAQDSLFERIDTLSAPGSQLAVEGFSGRPDIARISRAANQEMATSPFGDVDVAELFYADDRADPVQWLTDRGWQVNSADVTELATRYGRPVPRLPEGMGDMHDVAVYTTATK</sequence>
<reference evidence="7 8" key="1">
    <citation type="submission" date="2019-10" db="EMBL/GenBank/DDBJ databases">
        <title>Nocardia macrotermitis sp. nov. and Nocardia aurantia sp. nov., isolated from the gut of fungus growing-termite Macrotermes natalensis.</title>
        <authorList>
            <person name="Benndorf R."/>
            <person name="Schwitalla J."/>
            <person name="Martin K."/>
            <person name="De Beer W."/>
            <person name="Kaster A.-K."/>
            <person name="Vollmers J."/>
            <person name="Poulsen M."/>
            <person name="Beemelmanns C."/>
        </authorList>
    </citation>
    <scope>NUCLEOTIDE SEQUENCE [LARGE SCALE GENOMIC DNA]</scope>
    <source>
        <strain evidence="7 8">RB20</strain>
    </source>
</reference>
<evidence type="ECO:0000256" key="1">
    <source>
        <dbReference type="ARBA" id="ARBA00003907"/>
    </source>
</evidence>
<dbReference type="RefSeq" id="WP_319945075.1">
    <property type="nucleotide sequence ID" value="NZ_WEGK01000007.1"/>
</dbReference>
<keyword evidence="8" id="KW-1185">Reference proteome</keyword>
<evidence type="ECO:0000256" key="6">
    <source>
        <dbReference type="RuleBase" id="RU362030"/>
    </source>
</evidence>
<dbReference type="GO" id="GO:0008168">
    <property type="term" value="F:methyltransferase activity"/>
    <property type="evidence" value="ECO:0007669"/>
    <property type="project" value="UniProtKB-UniRule"/>
</dbReference>
<dbReference type="Gene3D" id="3.40.50.150">
    <property type="entry name" value="Vaccinia Virus protein VP39"/>
    <property type="match status" value="1"/>
</dbReference>
<comment type="caution">
    <text evidence="7">The sequence shown here is derived from an EMBL/GenBank/DDBJ whole genome shotgun (WGS) entry which is preliminary data.</text>
</comment>
<keyword evidence="4 7" id="KW-0808">Transferase</keyword>
<organism evidence="7 8">
    <name type="scientific">Nocardia macrotermitis</name>
    <dbReference type="NCBI Taxonomy" id="2585198"/>
    <lineage>
        <taxon>Bacteria</taxon>
        <taxon>Bacillati</taxon>
        <taxon>Actinomycetota</taxon>
        <taxon>Actinomycetes</taxon>
        <taxon>Mycobacteriales</taxon>
        <taxon>Nocardiaceae</taxon>
        <taxon>Nocardia</taxon>
    </lineage>
</organism>
<dbReference type="Proteomes" id="UP000438448">
    <property type="component" value="Unassembled WGS sequence"/>
</dbReference>
<dbReference type="InterPro" id="IPR011610">
    <property type="entry name" value="SAM_mthyl_Trfase_ML2640-like"/>
</dbReference>
<gene>
    <name evidence="7" type="ORF">NRB20_37280</name>
</gene>
<evidence type="ECO:0000256" key="2">
    <source>
        <dbReference type="ARBA" id="ARBA00008138"/>
    </source>
</evidence>
<evidence type="ECO:0000256" key="4">
    <source>
        <dbReference type="ARBA" id="ARBA00022679"/>
    </source>
</evidence>
<dbReference type="PANTHER" id="PTHR43619">
    <property type="entry name" value="S-ADENOSYL-L-METHIONINE-DEPENDENT METHYLTRANSFERASE YKTD-RELATED"/>
    <property type="match status" value="1"/>
</dbReference>
<dbReference type="GO" id="GO:0032259">
    <property type="term" value="P:methylation"/>
    <property type="evidence" value="ECO:0007669"/>
    <property type="project" value="UniProtKB-KW"/>
</dbReference>
<dbReference type="SUPFAM" id="SSF53335">
    <property type="entry name" value="S-adenosyl-L-methionine-dependent methyltransferases"/>
    <property type="match status" value="1"/>
</dbReference>
<accession>A0A7K0D4Y7</accession>
<dbReference type="EC" id="2.1.1.-" evidence="6"/>
<dbReference type="InterPro" id="IPR007213">
    <property type="entry name" value="Ppm1/Ppm2/Tcmp"/>
</dbReference>
<dbReference type="InterPro" id="IPR029063">
    <property type="entry name" value="SAM-dependent_MTases_sf"/>
</dbReference>
<dbReference type="Pfam" id="PF04072">
    <property type="entry name" value="LCM"/>
    <property type="match status" value="1"/>
</dbReference>
<evidence type="ECO:0000256" key="3">
    <source>
        <dbReference type="ARBA" id="ARBA00022603"/>
    </source>
</evidence>
<evidence type="ECO:0000313" key="7">
    <source>
        <dbReference type="EMBL" id="MQY20621.1"/>
    </source>
</evidence>